<reference evidence="6 7" key="1">
    <citation type="submission" date="2018-07" db="EMBL/GenBank/DDBJ databases">
        <title>Genomic Encyclopedia of Type Strains, Phase IV (KMG-IV): sequencing the most valuable type-strain genomes for metagenomic binning, comparative biology and taxonomic classification.</title>
        <authorList>
            <person name="Goeker M."/>
        </authorList>
    </citation>
    <scope>NUCLEOTIDE SEQUENCE [LARGE SCALE GENOMIC DNA]</scope>
    <source>
        <strain evidence="6 7">DSM 4134</strain>
    </source>
</reference>
<comment type="caution">
    <text evidence="6">The sequence shown here is derived from an EMBL/GenBank/DDBJ whole genome shotgun (WGS) entry which is preliminary data.</text>
</comment>
<proteinExistence type="predicted"/>
<dbReference type="RefSeq" id="WP_115867042.1">
    <property type="nucleotide sequence ID" value="NZ_QREG01000003.1"/>
</dbReference>
<evidence type="ECO:0000256" key="1">
    <source>
        <dbReference type="ARBA" id="ARBA00004141"/>
    </source>
</evidence>
<keyword evidence="4 5" id="KW-0472">Membrane</keyword>
<dbReference type="Proteomes" id="UP000256779">
    <property type="component" value="Unassembled WGS sequence"/>
</dbReference>
<keyword evidence="2 5" id="KW-0812">Transmembrane</keyword>
<dbReference type="InterPro" id="IPR021147">
    <property type="entry name" value="DUF697"/>
</dbReference>
<evidence type="ECO:0000256" key="5">
    <source>
        <dbReference type="SAM" id="Phobius"/>
    </source>
</evidence>
<organism evidence="6 7">
    <name type="scientific">Marinoscillum furvescens DSM 4134</name>
    <dbReference type="NCBI Taxonomy" id="1122208"/>
    <lineage>
        <taxon>Bacteria</taxon>
        <taxon>Pseudomonadati</taxon>
        <taxon>Bacteroidota</taxon>
        <taxon>Cytophagia</taxon>
        <taxon>Cytophagales</taxon>
        <taxon>Reichenbachiellaceae</taxon>
        <taxon>Marinoscillum</taxon>
    </lineage>
</organism>
<dbReference type="Pfam" id="PF05128">
    <property type="entry name" value="DUF697"/>
    <property type="match status" value="1"/>
</dbReference>
<gene>
    <name evidence="6" type="ORF">C7460_103285</name>
</gene>
<dbReference type="AlphaFoldDB" id="A0A3D9L6I5"/>
<protein>
    <submittedName>
        <fullName evidence="6">Uncharacterized protein DUF697</fullName>
    </submittedName>
</protein>
<comment type="subcellular location">
    <subcellularLocation>
        <location evidence="1">Membrane</location>
        <topology evidence="1">Multi-pass membrane protein</topology>
    </subcellularLocation>
</comment>
<evidence type="ECO:0000313" key="6">
    <source>
        <dbReference type="EMBL" id="REE01768.1"/>
    </source>
</evidence>
<feature type="transmembrane region" description="Helical" evidence="5">
    <location>
        <begin position="12"/>
        <end position="35"/>
    </location>
</feature>
<sequence>MIQTLRKIVLPLALVVLIGFVLFLVNQVSGLYILLGGINELLALAVVGVVSAVLLGLLLWPLVVYLKLPAPLKLPGNEQELVRYREKLLKRLQKNTLLKREDAVPRNVAGLEKSLEVLDAKAGKVIRETASAVFLTTSVSQNGKLDALTILATQSQMVWKVAHVYYQRPTLRELVYLYANVAGASFLASEIEDLDISQQIEPVVKSFVKNSAGRSLPVVGPTAHLVLDSLLEGSTNAFLTLRVGHIAKKYCSANAVTHKGKLKREAFTVAAKELKVIVVNSSASIMAGLMKATRKAGLDTLKSGLDSIRQTGEKVADGVSSLGKKVNPFGKKEKKVIEEKASDPS</sequence>
<feature type="transmembrane region" description="Helical" evidence="5">
    <location>
        <begin position="41"/>
        <end position="66"/>
    </location>
</feature>
<evidence type="ECO:0000313" key="7">
    <source>
        <dbReference type="Proteomes" id="UP000256779"/>
    </source>
</evidence>
<keyword evidence="7" id="KW-1185">Reference proteome</keyword>
<name>A0A3D9L6I5_MARFU</name>
<evidence type="ECO:0000256" key="2">
    <source>
        <dbReference type="ARBA" id="ARBA00022692"/>
    </source>
</evidence>
<dbReference type="OrthoDB" id="384184at2"/>
<dbReference type="GO" id="GO:0016020">
    <property type="term" value="C:membrane"/>
    <property type="evidence" value="ECO:0007669"/>
    <property type="project" value="UniProtKB-SubCell"/>
</dbReference>
<accession>A0A3D9L6I5</accession>
<dbReference type="EMBL" id="QREG01000003">
    <property type="protein sequence ID" value="REE01768.1"/>
    <property type="molecule type" value="Genomic_DNA"/>
</dbReference>
<keyword evidence="3 5" id="KW-1133">Transmembrane helix</keyword>
<evidence type="ECO:0000256" key="4">
    <source>
        <dbReference type="ARBA" id="ARBA00023136"/>
    </source>
</evidence>
<evidence type="ECO:0000256" key="3">
    <source>
        <dbReference type="ARBA" id="ARBA00022989"/>
    </source>
</evidence>